<dbReference type="PANTHER" id="PTHR32120">
    <property type="entry name" value="SMALL RIBOSOMAL SUBUNIT BIOGENESIS GTPASE RSGA"/>
    <property type="match status" value="1"/>
</dbReference>
<name>A0A1M6VPK5_XYLRU</name>
<reference evidence="13 14" key="1">
    <citation type="submission" date="2016-11" db="EMBL/GenBank/DDBJ databases">
        <authorList>
            <person name="Jaros S."/>
            <person name="Januszkiewicz K."/>
            <person name="Wedrychowicz H."/>
        </authorList>
    </citation>
    <scope>NUCLEOTIDE SEQUENCE [LARGE SCALE GENOMIC DNA]</scope>
    <source>
        <strain evidence="13 14">KHT3</strain>
    </source>
</reference>
<evidence type="ECO:0000256" key="9">
    <source>
        <dbReference type="ARBA" id="ARBA00023134"/>
    </source>
</evidence>
<dbReference type="AlphaFoldDB" id="A0A1M6VPK5"/>
<dbReference type="PANTHER" id="PTHR32120:SF11">
    <property type="entry name" value="SMALL RIBOSOMAL SUBUNIT BIOGENESIS GTPASE RSGA 1, MITOCHONDRIAL-RELATED"/>
    <property type="match status" value="1"/>
</dbReference>
<organism evidence="13 14">
    <name type="scientific">Xylanibacter ruminicola</name>
    <name type="common">Prevotella ruminicola</name>
    <dbReference type="NCBI Taxonomy" id="839"/>
    <lineage>
        <taxon>Bacteria</taxon>
        <taxon>Pseudomonadati</taxon>
        <taxon>Bacteroidota</taxon>
        <taxon>Bacteroidia</taxon>
        <taxon>Bacteroidales</taxon>
        <taxon>Prevotellaceae</taxon>
        <taxon>Xylanibacter</taxon>
    </lineage>
</organism>
<dbReference type="GO" id="GO:0042274">
    <property type="term" value="P:ribosomal small subunit biogenesis"/>
    <property type="evidence" value="ECO:0007669"/>
    <property type="project" value="UniProtKB-UniRule"/>
</dbReference>
<dbReference type="InterPro" id="IPR012340">
    <property type="entry name" value="NA-bd_OB-fold"/>
</dbReference>
<evidence type="ECO:0000256" key="8">
    <source>
        <dbReference type="ARBA" id="ARBA00022884"/>
    </source>
</evidence>
<dbReference type="Pfam" id="PF16745">
    <property type="entry name" value="RsgA_N"/>
    <property type="match status" value="1"/>
</dbReference>
<keyword evidence="2 10" id="KW-0690">Ribosome biogenesis</keyword>
<feature type="binding site" evidence="10">
    <location>
        <position position="288"/>
    </location>
    <ligand>
        <name>Zn(2+)</name>
        <dbReference type="ChEBI" id="CHEBI:29105"/>
    </ligand>
</feature>
<proteinExistence type="inferred from homology"/>
<comment type="similarity">
    <text evidence="10">Belongs to the TRAFAC class YlqF/YawG GTPase family. RsgA subfamily.</text>
</comment>
<dbReference type="HAMAP" id="MF_01820">
    <property type="entry name" value="GTPase_RsgA"/>
    <property type="match status" value="1"/>
</dbReference>
<dbReference type="InterPro" id="IPR027417">
    <property type="entry name" value="P-loop_NTPase"/>
</dbReference>
<dbReference type="Gene3D" id="2.40.50.140">
    <property type="entry name" value="Nucleic acid-binding proteins"/>
    <property type="match status" value="1"/>
</dbReference>
<dbReference type="InterPro" id="IPR004881">
    <property type="entry name" value="Ribosome_biogen_GTPase_RsgA"/>
</dbReference>
<evidence type="ECO:0000313" key="14">
    <source>
        <dbReference type="Proteomes" id="UP000184130"/>
    </source>
</evidence>
<dbReference type="Gene3D" id="3.40.50.300">
    <property type="entry name" value="P-loop containing nucleotide triphosphate hydrolases"/>
    <property type="match status" value="1"/>
</dbReference>
<keyword evidence="7 10" id="KW-0862">Zinc</keyword>
<dbReference type="InterPro" id="IPR010914">
    <property type="entry name" value="RsgA_GTPase_dom"/>
</dbReference>
<dbReference type="NCBIfam" id="TIGR00157">
    <property type="entry name" value="ribosome small subunit-dependent GTPase A"/>
    <property type="match status" value="1"/>
</dbReference>
<feature type="binding site" evidence="10">
    <location>
        <begin position="180"/>
        <end position="188"/>
    </location>
    <ligand>
        <name>GTP</name>
        <dbReference type="ChEBI" id="CHEBI:37565"/>
    </ligand>
</feature>
<comment type="function">
    <text evidence="10">One of several proteins that assist in the late maturation steps of the functional core of the 30S ribosomal subunit. Helps release RbfA from mature subunits. May play a role in the assembly of ribosomal proteins into the subunit. Circularly permuted GTPase that catalyzes slow GTP hydrolysis, GTPase activity is stimulated by the 30S ribosomal subunit.</text>
</comment>
<dbReference type="GO" id="GO:0005525">
    <property type="term" value="F:GTP binding"/>
    <property type="evidence" value="ECO:0007669"/>
    <property type="project" value="UniProtKB-UniRule"/>
</dbReference>
<dbReference type="PROSITE" id="PS51721">
    <property type="entry name" value="G_CP"/>
    <property type="match status" value="1"/>
</dbReference>
<sequence length="323" mass="36031">MRGLVIKNTGSWYTVLTDDGQLIDCKIKGNFRLKGIRSTNPVAVGDRVQIVPNNEGTAFITEIEDRRNYIIRKSINLSKQSHIIAANVDQAILVVTVVNPQTSTTFIDRFLASAEAYRVPVILVFNKTDLLDEDMRRYQEAMVNLYQTIGYECHQISANTGDGVEALHPLLKDKITLLSGNSGVGKSTLINRLVPGASQRTAEISDAHNTGQHTTTFSEMIPLVFSSSSGEEGQGVEAKSWLIDTPGIKGFGTFDMEPEELTSYFKEIFHFSQECRFSNCTHTHEPGCAVLKALEDHYIAESRYQSYLSMLEDKDEGKYRAAY</sequence>
<keyword evidence="8 10" id="KW-0694">RNA-binding</keyword>
<feature type="domain" description="EngC GTPase" evidence="11">
    <location>
        <begin position="86"/>
        <end position="249"/>
    </location>
</feature>
<dbReference type="InterPro" id="IPR030378">
    <property type="entry name" value="G_CP_dom"/>
</dbReference>
<comment type="subcellular location">
    <subcellularLocation>
        <location evidence="10">Cytoplasm</location>
    </subcellularLocation>
</comment>
<dbReference type="GO" id="GO:0003924">
    <property type="term" value="F:GTPase activity"/>
    <property type="evidence" value="ECO:0007669"/>
    <property type="project" value="UniProtKB-UniRule"/>
</dbReference>
<accession>A0A1M6VPK5</accession>
<keyword evidence="9 10" id="KW-0342">GTP-binding</keyword>
<evidence type="ECO:0000256" key="5">
    <source>
        <dbReference type="ARBA" id="ARBA00022741"/>
    </source>
</evidence>
<dbReference type="Pfam" id="PF03193">
    <property type="entry name" value="RsgA_GTPase"/>
    <property type="match status" value="1"/>
</dbReference>
<keyword evidence="4 10" id="KW-0699">rRNA-binding</keyword>
<dbReference type="CDD" id="cd01854">
    <property type="entry name" value="YjeQ_EngC"/>
    <property type="match status" value="1"/>
</dbReference>
<evidence type="ECO:0000256" key="2">
    <source>
        <dbReference type="ARBA" id="ARBA00022517"/>
    </source>
</evidence>
<evidence type="ECO:0000256" key="10">
    <source>
        <dbReference type="HAMAP-Rule" id="MF_01820"/>
    </source>
</evidence>
<dbReference type="GO" id="GO:0005737">
    <property type="term" value="C:cytoplasm"/>
    <property type="evidence" value="ECO:0007669"/>
    <property type="project" value="UniProtKB-SubCell"/>
</dbReference>
<protein>
    <recommendedName>
        <fullName evidence="10">Small ribosomal subunit biogenesis GTPase RsgA</fullName>
        <ecNumber evidence="10">3.6.1.-</ecNumber>
    </recommendedName>
</protein>
<keyword evidence="6 10" id="KW-0378">Hydrolase</keyword>
<dbReference type="PROSITE" id="PS50936">
    <property type="entry name" value="ENGC_GTPASE"/>
    <property type="match status" value="1"/>
</dbReference>
<comment type="cofactor">
    <cofactor evidence="10">
        <name>Zn(2+)</name>
        <dbReference type="ChEBI" id="CHEBI:29105"/>
    </cofactor>
    <text evidence="10">Binds 1 zinc ion per subunit.</text>
</comment>
<dbReference type="EMBL" id="FRBD01000013">
    <property type="protein sequence ID" value="SHK83284.1"/>
    <property type="molecule type" value="Genomic_DNA"/>
</dbReference>
<dbReference type="SUPFAM" id="SSF52540">
    <property type="entry name" value="P-loop containing nucleoside triphosphate hydrolases"/>
    <property type="match status" value="1"/>
</dbReference>
<evidence type="ECO:0000256" key="6">
    <source>
        <dbReference type="ARBA" id="ARBA00022801"/>
    </source>
</evidence>
<dbReference type="GO" id="GO:0019843">
    <property type="term" value="F:rRNA binding"/>
    <property type="evidence" value="ECO:0007669"/>
    <property type="project" value="UniProtKB-KW"/>
</dbReference>
<feature type="binding site" evidence="10">
    <location>
        <position position="280"/>
    </location>
    <ligand>
        <name>Zn(2+)</name>
        <dbReference type="ChEBI" id="CHEBI:29105"/>
    </ligand>
</feature>
<dbReference type="CDD" id="cd04466">
    <property type="entry name" value="S1_YloQ_GTPase"/>
    <property type="match status" value="1"/>
</dbReference>
<evidence type="ECO:0000313" key="13">
    <source>
        <dbReference type="EMBL" id="SHK83284.1"/>
    </source>
</evidence>
<keyword evidence="5 10" id="KW-0547">Nucleotide-binding</keyword>
<evidence type="ECO:0000259" key="12">
    <source>
        <dbReference type="PROSITE" id="PS51721"/>
    </source>
</evidence>
<evidence type="ECO:0000259" key="11">
    <source>
        <dbReference type="PROSITE" id="PS50936"/>
    </source>
</evidence>
<feature type="domain" description="CP-type G" evidence="12">
    <location>
        <begin position="77"/>
        <end position="251"/>
    </location>
</feature>
<evidence type="ECO:0000256" key="1">
    <source>
        <dbReference type="ARBA" id="ARBA00022490"/>
    </source>
</evidence>
<dbReference type="OrthoDB" id="9809485at2"/>
<dbReference type="EC" id="3.6.1.-" evidence="10"/>
<keyword evidence="1 10" id="KW-0963">Cytoplasm</keyword>
<dbReference type="SUPFAM" id="SSF50249">
    <property type="entry name" value="Nucleic acid-binding proteins"/>
    <property type="match status" value="1"/>
</dbReference>
<evidence type="ECO:0000256" key="3">
    <source>
        <dbReference type="ARBA" id="ARBA00022723"/>
    </source>
</evidence>
<feature type="binding site" evidence="10">
    <location>
        <begin position="126"/>
        <end position="129"/>
    </location>
    <ligand>
        <name>GTP</name>
        <dbReference type="ChEBI" id="CHEBI:37565"/>
    </ligand>
</feature>
<evidence type="ECO:0000256" key="4">
    <source>
        <dbReference type="ARBA" id="ARBA00022730"/>
    </source>
</evidence>
<feature type="binding site" evidence="10">
    <location>
        <position position="275"/>
    </location>
    <ligand>
        <name>Zn(2+)</name>
        <dbReference type="ChEBI" id="CHEBI:29105"/>
    </ligand>
</feature>
<feature type="binding site" evidence="10">
    <location>
        <position position="282"/>
    </location>
    <ligand>
        <name>Zn(2+)</name>
        <dbReference type="ChEBI" id="CHEBI:29105"/>
    </ligand>
</feature>
<dbReference type="InterPro" id="IPR031944">
    <property type="entry name" value="RsgA_N"/>
</dbReference>
<gene>
    <name evidence="10" type="primary">rsgA</name>
    <name evidence="13" type="ORF">SAMN05216463_11379</name>
</gene>
<dbReference type="GO" id="GO:0046872">
    <property type="term" value="F:metal ion binding"/>
    <property type="evidence" value="ECO:0007669"/>
    <property type="project" value="UniProtKB-KW"/>
</dbReference>
<dbReference type="RefSeq" id="WP_073208856.1">
    <property type="nucleotide sequence ID" value="NZ_FRBD01000013.1"/>
</dbReference>
<dbReference type="Proteomes" id="UP000184130">
    <property type="component" value="Unassembled WGS sequence"/>
</dbReference>
<dbReference type="Gene3D" id="1.10.40.50">
    <property type="entry name" value="Probable gtpase engc, domain 3"/>
    <property type="match status" value="1"/>
</dbReference>
<keyword evidence="3 10" id="KW-0479">Metal-binding</keyword>
<comment type="subunit">
    <text evidence="10">Monomer. Associates with 30S ribosomal subunit, binds 16S rRNA.</text>
</comment>
<evidence type="ECO:0000256" key="7">
    <source>
        <dbReference type="ARBA" id="ARBA00022833"/>
    </source>
</evidence>